<keyword evidence="2" id="KW-1185">Reference proteome</keyword>
<name>A0ABV6QDV7_9FLAO</name>
<sequence>MKLLPINIVALLFLLFSCKNEQKTQDSNFDSGQLSFETEEVTKTQGQPVIKNKNETTTRGYQYFENYDPIVKMVSGRVQLPNGWRRVKNDKQYQYVGPNDMKIGRIQMSNLFSYTEDYGMLQTFQMSGTPNQYPMSINQIVETYFMPYANENNLQFIKSFPLPKVAEKSKTFLELNFKSQPTQIETESAGLEWKDNKGRKYLTILRKTVYKTYNQWSWGFLNQHIEAPASKFDNAKKIFIDMTLSEQHNTDWLYRKNQIAARKANQQYQEHVARMNAIKLNSSNSGFSSSSVASTYSDILDINHSGYLKRSDMTSHGQTRTVNMISERNIISNHNTGEHYNVQAGSKNYWVNNNGKYFGTDNPNYDPRIDRRINQTEWSQFNIEN</sequence>
<dbReference type="EMBL" id="JBHLTQ010000019">
    <property type="protein sequence ID" value="MFC0606057.1"/>
    <property type="molecule type" value="Genomic_DNA"/>
</dbReference>
<evidence type="ECO:0008006" key="3">
    <source>
        <dbReference type="Google" id="ProtNLM"/>
    </source>
</evidence>
<comment type="caution">
    <text evidence="1">The sequence shown here is derived from an EMBL/GenBank/DDBJ whole genome shotgun (WGS) entry which is preliminary data.</text>
</comment>
<dbReference type="Proteomes" id="UP001589832">
    <property type="component" value="Unassembled WGS sequence"/>
</dbReference>
<accession>A0ABV6QDV7</accession>
<organism evidence="1 2">
    <name type="scientific">Winogradskyella pulchriflava</name>
    <dbReference type="NCBI Taxonomy" id="1110688"/>
    <lineage>
        <taxon>Bacteria</taxon>
        <taxon>Pseudomonadati</taxon>
        <taxon>Bacteroidota</taxon>
        <taxon>Flavobacteriia</taxon>
        <taxon>Flavobacteriales</taxon>
        <taxon>Flavobacteriaceae</taxon>
        <taxon>Winogradskyella</taxon>
    </lineage>
</organism>
<protein>
    <recommendedName>
        <fullName evidence="3">EF-hand domain-containing protein</fullName>
    </recommendedName>
</protein>
<proteinExistence type="predicted"/>
<dbReference type="PROSITE" id="PS51257">
    <property type="entry name" value="PROKAR_LIPOPROTEIN"/>
    <property type="match status" value="1"/>
</dbReference>
<gene>
    <name evidence="1" type="ORF">ACFFGA_15980</name>
</gene>
<evidence type="ECO:0000313" key="1">
    <source>
        <dbReference type="EMBL" id="MFC0606057.1"/>
    </source>
</evidence>
<evidence type="ECO:0000313" key="2">
    <source>
        <dbReference type="Proteomes" id="UP001589832"/>
    </source>
</evidence>
<dbReference type="RefSeq" id="WP_386065625.1">
    <property type="nucleotide sequence ID" value="NZ_JBHLTQ010000019.1"/>
</dbReference>
<reference evidence="1 2" key="1">
    <citation type="submission" date="2024-09" db="EMBL/GenBank/DDBJ databases">
        <authorList>
            <person name="Sun Q."/>
            <person name="Mori K."/>
        </authorList>
    </citation>
    <scope>NUCLEOTIDE SEQUENCE [LARGE SCALE GENOMIC DNA]</scope>
    <source>
        <strain evidence="1 2">NCAIM B.02481</strain>
    </source>
</reference>